<evidence type="ECO:0000313" key="2">
    <source>
        <dbReference type="EMBL" id="BAQ68021.1"/>
    </source>
</evidence>
<dbReference type="GO" id="GO:0003677">
    <property type="term" value="F:DNA binding"/>
    <property type="evidence" value="ECO:0007669"/>
    <property type="project" value="InterPro"/>
</dbReference>
<dbReference type="SUPFAM" id="SSF46894">
    <property type="entry name" value="C-terminal effector domain of the bipartite response regulators"/>
    <property type="match status" value="1"/>
</dbReference>
<organism evidence="2 3">
    <name type="scientific">Rhodovulum sulfidophilum</name>
    <name type="common">Rhodobacter sulfidophilus</name>
    <dbReference type="NCBI Taxonomy" id="35806"/>
    <lineage>
        <taxon>Bacteria</taxon>
        <taxon>Pseudomonadati</taxon>
        <taxon>Pseudomonadota</taxon>
        <taxon>Alphaproteobacteria</taxon>
        <taxon>Rhodobacterales</taxon>
        <taxon>Paracoccaceae</taxon>
        <taxon>Rhodovulum</taxon>
    </lineage>
</organism>
<sequence length="117" mass="12383">MILHGADQSISALIGTLEISANSAPDDPQFALYLSPPAQTQKVSEKFLIDLFDLTPAEAHVAALLSRGARPSEFADALGVSSTTTVFHIRNLLEKGTIRQSDLIALILAGPMADEAP</sequence>
<dbReference type="PATRIC" id="fig|35806.4.peg.873"/>
<dbReference type="AlphaFoldDB" id="A0A0D6AZ27"/>
<protein>
    <submittedName>
        <fullName evidence="2">Response regulator receiver protein</fullName>
    </submittedName>
</protein>
<dbReference type="InterPro" id="IPR036388">
    <property type="entry name" value="WH-like_DNA-bd_sf"/>
</dbReference>
<dbReference type="Proteomes" id="UP000064912">
    <property type="component" value="Chromosome"/>
</dbReference>
<dbReference type="GO" id="GO:0006355">
    <property type="term" value="P:regulation of DNA-templated transcription"/>
    <property type="evidence" value="ECO:0007669"/>
    <property type="project" value="InterPro"/>
</dbReference>
<evidence type="ECO:0000259" key="1">
    <source>
        <dbReference type="SMART" id="SM00421"/>
    </source>
</evidence>
<proteinExistence type="predicted"/>
<dbReference type="InterPro" id="IPR016032">
    <property type="entry name" value="Sig_transdc_resp-reg_C-effctor"/>
</dbReference>
<name>A0A0D6AZ27_RHOSU</name>
<dbReference type="EMBL" id="AP014800">
    <property type="protein sequence ID" value="BAQ68021.1"/>
    <property type="molecule type" value="Genomic_DNA"/>
</dbReference>
<accession>A0A0D6AZ27</accession>
<evidence type="ECO:0000313" key="3">
    <source>
        <dbReference type="Proteomes" id="UP000064912"/>
    </source>
</evidence>
<feature type="domain" description="HTH luxR-type" evidence="1">
    <location>
        <begin position="51"/>
        <end position="107"/>
    </location>
</feature>
<dbReference type="InterPro" id="IPR000792">
    <property type="entry name" value="Tscrpt_reg_LuxR_C"/>
</dbReference>
<dbReference type="Gene3D" id="1.10.10.10">
    <property type="entry name" value="Winged helix-like DNA-binding domain superfamily/Winged helix DNA-binding domain"/>
    <property type="match status" value="1"/>
</dbReference>
<gene>
    <name evidence="2" type="ORF">NHU_00853</name>
</gene>
<dbReference type="KEGG" id="rsu:NHU_00853"/>
<reference evidence="2 3" key="1">
    <citation type="submission" date="2015-02" db="EMBL/GenBank/DDBJ databases">
        <title>Genome sequene of Rhodovulum sulfidophilum DSM 2351.</title>
        <authorList>
            <person name="Nagao N."/>
        </authorList>
    </citation>
    <scope>NUCLEOTIDE SEQUENCE [LARGE SCALE GENOMIC DNA]</scope>
    <source>
        <strain evidence="2 3">DSM 2351</strain>
    </source>
</reference>
<dbReference type="SMART" id="SM00421">
    <property type="entry name" value="HTH_LUXR"/>
    <property type="match status" value="1"/>
</dbReference>
<dbReference type="PRINTS" id="PR00038">
    <property type="entry name" value="HTHLUXR"/>
</dbReference>